<evidence type="ECO:0000256" key="1">
    <source>
        <dbReference type="ARBA" id="ARBA00023015"/>
    </source>
</evidence>
<keyword evidence="8" id="KW-1185">Reference proteome</keyword>
<feature type="region of interest" description="Disordered" evidence="5">
    <location>
        <begin position="8"/>
        <end position="28"/>
    </location>
</feature>
<dbReference type="PANTHER" id="PTHR47506">
    <property type="entry name" value="TRANSCRIPTIONAL REGULATORY PROTEIN"/>
    <property type="match status" value="1"/>
</dbReference>
<name>A0A560HJ70_9PROT</name>
<proteinExistence type="predicted"/>
<dbReference type="OrthoDB" id="9795242at2"/>
<dbReference type="SUPFAM" id="SSF46689">
    <property type="entry name" value="Homeodomain-like"/>
    <property type="match status" value="1"/>
</dbReference>
<gene>
    <name evidence="7" type="ORF">FBZ90_102412</name>
</gene>
<keyword evidence="2 4" id="KW-0238">DNA-binding</keyword>
<dbReference type="Gene3D" id="1.10.357.10">
    <property type="entry name" value="Tetracycline Repressor, domain 2"/>
    <property type="match status" value="1"/>
</dbReference>
<dbReference type="Pfam" id="PF00440">
    <property type="entry name" value="TetR_N"/>
    <property type="match status" value="1"/>
</dbReference>
<dbReference type="GO" id="GO:0003677">
    <property type="term" value="F:DNA binding"/>
    <property type="evidence" value="ECO:0007669"/>
    <property type="project" value="UniProtKB-UniRule"/>
</dbReference>
<evidence type="ECO:0000256" key="4">
    <source>
        <dbReference type="PROSITE-ProRule" id="PRU00335"/>
    </source>
</evidence>
<dbReference type="EMBL" id="VITR01000002">
    <property type="protein sequence ID" value="TWB45454.1"/>
    <property type="molecule type" value="Genomic_DNA"/>
</dbReference>
<feature type="DNA-binding region" description="H-T-H motif" evidence="4">
    <location>
        <begin position="53"/>
        <end position="72"/>
    </location>
</feature>
<dbReference type="PANTHER" id="PTHR47506:SF10">
    <property type="entry name" value="TRANSCRIPTIONAL REGULATORY PROTEIN"/>
    <property type="match status" value="1"/>
</dbReference>
<evidence type="ECO:0000256" key="5">
    <source>
        <dbReference type="SAM" id="MobiDB-lite"/>
    </source>
</evidence>
<dbReference type="Pfam" id="PF16925">
    <property type="entry name" value="TetR_C_13"/>
    <property type="match status" value="1"/>
</dbReference>
<organism evidence="7 8">
    <name type="scientific">Nitrospirillum amazonense</name>
    <dbReference type="NCBI Taxonomy" id="28077"/>
    <lineage>
        <taxon>Bacteria</taxon>
        <taxon>Pseudomonadati</taxon>
        <taxon>Pseudomonadota</taxon>
        <taxon>Alphaproteobacteria</taxon>
        <taxon>Rhodospirillales</taxon>
        <taxon>Azospirillaceae</taxon>
        <taxon>Nitrospirillum</taxon>
    </lineage>
</organism>
<dbReference type="InterPro" id="IPR036271">
    <property type="entry name" value="Tet_transcr_reg_TetR-rel_C_sf"/>
</dbReference>
<dbReference type="InterPro" id="IPR001647">
    <property type="entry name" value="HTH_TetR"/>
</dbReference>
<dbReference type="PRINTS" id="PR00455">
    <property type="entry name" value="HTHTETR"/>
</dbReference>
<protein>
    <submittedName>
        <fullName evidence="7">TetR family transcriptional regulator</fullName>
    </submittedName>
</protein>
<keyword evidence="3" id="KW-0804">Transcription</keyword>
<evidence type="ECO:0000256" key="2">
    <source>
        <dbReference type="ARBA" id="ARBA00023125"/>
    </source>
</evidence>
<dbReference type="InterPro" id="IPR009057">
    <property type="entry name" value="Homeodomain-like_sf"/>
</dbReference>
<comment type="caution">
    <text evidence="7">The sequence shown here is derived from an EMBL/GenBank/DDBJ whole genome shotgun (WGS) entry which is preliminary data.</text>
</comment>
<evidence type="ECO:0000313" key="7">
    <source>
        <dbReference type="EMBL" id="TWB45454.1"/>
    </source>
</evidence>
<dbReference type="InterPro" id="IPR011075">
    <property type="entry name" value="TetR_C"/>
</dbReference>
<feature type="domain" description="HTH tetR-type" evidence="6">
    <location>
        <begin position="30"/>
        <end position="90"/>
    </location>
</feature>
<dbReference type="PROSITE" id="PS50977">
    <property type="entry name" value="HTH_TETR_2"/>
    <property type="match status" value="1"/>
</dbReference>
<dbReference type="SUPFAM" id="SSF48498">
    <property type="entry name" value="Tetracyclin repressor-like, C-terminal domain"/>
    <property type="match status" value="1"/>
</dbReference>
<reference evidence="7 8" key="1">
    <citation type="submission" date="2019-06" db="EMBL/GenBank/DDBJ databases">
        <title>Genomic Encyclopedia of Type Strains, Phase IV (KMG-V): Genome sequencing to study the core and pangenomes of soil and plant-associated prokaryotes.</title>
        <authorList>
            <person name="Whitman W."/>
        </authorList>
    </citation>
    <scope>NUCLEOTIDE SEQUENCE [LARGE SCALE GENOMIC DNA]</scope>
    <source>
        <strain evidence="7 8">BR 11622</strain>
    </source>
</reference>
<dbReference type="RefSeq" id="WP_145729841.1">
    <property type="nucleotide sequence ID" value="NZ_VITR01000002.1"/>
</dbReference>
<dbReference type="AlphaFoldDB" id="A0A560HJ70"/>
<keyword evidence="1" id="KW-0805">Transcription regulation</keyword>
<dbReference type="Proteomes" id="UP000315751">
    <property type="component" value="Unassembled WGS sequence"/>
</dbReference>
<accession>A0A560HJ70</accession>
<evidence type="ECO:0000313" key="8">
    <source>
        <dbReference type="Proteomes" id="UP000315751"/>
    </source>
</evidence>
<evidence type="ECO:0000259" key="6">
    <source>
        <dbReference type="PROSITE" id="PS50977"/>
    </source>
</evidence>
<dbReference type="Gene3D" id="1.10.10.60">
    <property type="entry name" value="Homeodomain-like"/>
    <property type="match status" value="1"/>
</dbReference>
<evidence type="ECO:0000256" key="3">
    <source>
        <dbReference type="ARBA" id="ARBA00023163"/>
    </source>
</evidence>
<sequence>MIISYHAAMTAPSHPRLTGPRRPGPGRPREFDTDLALDRAIAVFSERGYQGAAISDLTQALGLTAGSLYKAFTDKRGLFLAAFDRYVAVRTERLRAALEGAPTGRAKIKAVLDFYADSSHGADGRRGCLVVAGAVDLATADPEVAARVTGALHLNEDRLAGFVAEGQADGTVAPHLDPMATARLLLCVLQGMRVVGKTGRDRVEMAPLADNALKLLD</sequence>